<feature type="region of interest" description="Disordered" evidence="1">
    <location>
        <begin position="1"/>
        <end position="98"/>
    </location>
</feature>
<proteinExistence type="predicted"/>
<evidence type="ECO:0000256" key="1">
    <source>
        <dbReference type="SAM" id="MobiDB-lite"/>
    </source>
</evidence>
<name>A0A8K0WWY6_9HYPO</name>
<evidence type="ECO:0000313" key="4">
    <source>
        <dbReference type="Proteomes" id="UP000813444"/>
    </source>
</evidence>
<dbReference type="Proteomes" id="UP000813444">
    <property type="component" value="Unassembled WGS sequence"/>
</dbReference>
<protein>
    <submittedName>
        <fullName evidence="3">Uncharacterized protein</fullName>
    </submittedName>
</protein>
<keyword evidence="4" id="KW-1185">Reference proteome</keyword>
<feature type="compositionally biased region" description="Polar residues" evidence="1">
    <location>
        <begin position="84"/>
        <end position="98"/>
    </location>
</feature>
<reference evidence="3" key="1">
    <citation type="journal article" date="2021" name="Nat. Commun.">
        <title>Genetic determinants of endophytism in the Arabidopsis root mycobiome.</title>
        <authorList>
            <person name="Mesny F."/>
            <person name="Miyauchi S."/>
            <person name="Thiergart T."/>
            <person name="Pickel B."/>
            <person name="Atanasova L."/>
            <person name="Karlsson M."/>
            <person name="Huettel B."/>
            <person name="Barry K.W."/>
            <person name="Haridas S."/>
            <person name="Chen C."/>
            <person name="Bauer D."/>
            <person name="Andreopoulos W."/>
            <person name="Pangilinan J."/>
            <person name="LaButti K."/>
            <person name="Riley R."/>
            <person name="Lipzen A."/>
            <person name="Clum A."/>
            <person name="Drula E."/>
            <person name="Henrissat B."/>
            <person name="Kohler A."/>
            <person name="Grigoriev I.V."/>
            <person name="Martin F.M."/>
            <person name="Hacquard S."/>
        </authorList>
    </citation>
    <scope>NUCLEOTIDE SEQUENCE</scope>
    <source>
        <strain evidence="3">MPI-CAGE-CH-0235</strain>
    </source>
</reference>
<keyword evidence="2" id="KW-0812">Transmembrane</keyword>
<feature type="compositionally biased region" description="Basic residues" evidence="1">
    <location>
        <begin position="64"/>
        <end position="75"/>
    </location>
</feature>
<keyword evidence="2" id="KW-1133">Transmembrane helix</keyword>
<feature type="transmembrane region" description="Helical" evidence="2">
    <location>
        <begin position="208"/>
        <end position="230"/>
    </location>
</feature>
<organism evidence="3 4">
    <name type="scientific">Stachybotrys elegans</name>
    <dbReference type="NCBI Taxonomy" id="80388"/>
    <lineage>
        <taxon>Eukaryota</taxon>
        <taxon>Fungi</taxon>
        <taxon>Dikarya</taxon>
        <taxon>Ascomycota</taxon>
        <taxon>Pezizomycotina</taxon>
        <taxon>Sordariomycetes</taxon>
        <taxon>Hypocreomycetidae</taxon>
        <taxon>Hypocreales</taxon>
        <taxon>Stachybotryaceae</taxon>
        <taxon>Stachybotrys</taxon>
    </lineage>
</organism>
<dbReference type="EMBL" id="JAGPNK010000001">
    <property type="protein sequence ID" value="KAH7327914.1"/>
    <property type="molecule type" value="Genomic_DNA"/>
</dbReference>
<dbReference type="AlphaFoldDB" id="A0A8K0WWY6"/>
<evidence type="ECO:0000256" key="2">
    <source>
        <dbReference type="SAM" id="Phobius"/>
    </source>
</evidence>
<gene>
    <name evidence="3" type="ORF">B0I35DRAFT_3896</name>
</gene>
<keyword evidence="2" id="KW-0472">Membrane</keyword>
<accession>A0A8K0WWY6</accession>
<sequence length="261" mass="28989">MLGLDDWALPPRLAGPHPLGCKTTNPGQRVDVLHHPQTGYLPWESGGAMAAAKQHDHDAQAGPRRPRPKQARTGKRREAHDGSDQGQQPDPVQSSQHRLTTCSHDGIVHGRAWQCAEGGLVVRRYWSARLTPSRLVTAVFRLGRGFPGVWGLDSFSRVPHTCWAPLPRFIRYFLYHVSPWMYGSGFLLCAPPARQALVACSPPRSRSYSALSFFFFFFWVVCLFVSPYLLQCKTVTLAVGHLQGGAQLSLSEYGNIMRGCV</sequence>
<comment type="caution">
    <text evidence="3">The sequence shown here is derived from an EMBL/GenBank/DDBJ whole genome shotgun (WGS) entry which is preliminary data.</text>
</comment>
<evidence type="ECO:0000313" key="3">
    <source>
        <dbReference type="EMBL" id="KAH7327914.1"/>
    </source>
</evidence>